<dbReference type="EMBL" id="JAOWLA010000005">
    <property type="protein sequence ID" value="MCV2864407.1"/>
    <property type="molecule type" value="Genomic_DNA"/>
</dbReference>
<gene>
    <name evidence="1" type="ORF">OE647_06595</name>
</gene>
<accession>A0ABT2YZV3</accession>
<dbReference type="Proteomes" id="UP001652503">
    <property type="component" value="Unassembled WGS sequence"/>
</dbReference>
<keyword evidence="2" id="KW-1185">Reference proteome</keyword>
<evidence type="ECO:0008006" key="3">
    <source>
        <dbReference type="Google" id="ProtNLM"/>
    </source>
</evidence>
<proteinExistence type="predicted"/>
<dbReference type="RefSeq" id="WP_263720926.1">
    <property type="nucleotide sequence ID" value="NZ_JAOWLA010000005.1"/>
</dbReference>
<reference evidence="1 2" key="1">
    <citation type="submission" date="2022-10" db="EMBL/GenBank/DDBJ databases">
        <title>Defluviimonas sp. nov., isolated from ocean surface water.</title>
        <authorList>
            <person name="He W."/>
            <person name="Wang L."/>
            <person name="Zhang D.-F."/>
        </authorList>
    </citation>
    <scope>NUCLEOTIDE SEQUENCE [LARGE SCALE GENOMIC DNA]</scope>
    <source>
        <strain evidence="1 2">WL0075</strain>
    </source>
</reference>
<evidence type="ECO:0000313" key="2">
    <source>
        <dbReference type="Proteomes" id="UP001652503"/>
    </source>
</evidence>
<protein>
    <recommendedName>
        <fullName evidence="3">Ubiquitin-like domain-containing protein</fullName>
    </recommendedName>
</protein>
<name>A0ABT2YZV3_9RHOB</name>
<organism evidence="1 2">
    <name type="scientific">Albidovulum sediminicola</name>
    <dbReference type="NCBI Taxonomy" id="2984331"/>
    <lineage>
        <taxon>Bacteria</taxon>
        <taxon>Pseudomonadati</taxon>
        <taxon>Pseudomonadota</taxon>
        <taxon>Alphaproteobacteria</taxon>
        <taxon>Rhodobacterales</taxon>
        <taxon>Paracoccaceae</taxon>
        <taxon>Albidovulum</taxon>
    </lineage>
</organism>
<sequence>MAHEEVTLEIGTPKGLFSGTFPKTVKVEDVIEAAVEAKGIDSGEALELVNNGEVLQPVQRTLVSFGLAGTVSLELVATGSGV</sequence>
<evidence type="ECO:0000313" key="1">
    <source>
        <dbReference type="EMBL" id="MCV2864407.1"/>
    </source>
</evidence>
<comment type="caution">
    <text evidence="1">The sequence shown here is derived from an EMBL/GenBank/DDBJ whole genome shotgun (WGS) entry which is preliminary data.</text>
</comment>